<keyword evidence="5 8" id="KW-1133">Transmembrane helix</keyword>
<dbReference type="PANTHER" id="PTHR30460:SF0">
    <property type="entry name" value="MODERATE CONDUCTANCE MECHANOSENSITIVE CHANNEL YBIO"/>
    <property type="match status" value="1"/>
</dbReference>
<keyword evidence="4 8" id="KW-0812">Transmembrane</keyword>
<protein>
    <submittedName>
        <fullName evidence="11">Mechanosensitive ion channel family protein</fullName>
    </submittedName>
</protein>
<evidence type="ECO:0000313" key="13">
    <source>
        <dbReference type="Proteomes" id="UP000327236"/>
    </source>
</evidence>
<dbReference type="Proteomes" id="UP000327236">
    <property type="component" value="Unassembled WGS sequence"/>
</dbReference>
<dbReference type="InterPro" id="IPR045276">
    <property type="entry name" value="YbiO_bact"/>
</dbReference>
<dbReference type="Gene3D" id="3.30.70.100">
    <property type="match status" value="1"/>
</dbReference>
<evidence type="ECO:0000259" key="10">
    <source>
        <dbReference type="Pfam" id="PF21088"/>
    </source>
</evidence>
<gene>
    <name evidence="12" type="ORF">AAC431_04095</name>
    <name evidence="11" type="ORF">F6H94_03390</name>
</gene>
<evidence type="ECO:0000256" key="6">
    <source>
        <dbReference type="ARBA" id="ARBA00023136"/>
    </source>
</evidence>
<evidence type="ECO:0000313" key="12">
    <source>
        <dbReference type="EMBL" id="MEL0565106.1"/>
    </source>
</evidence>
<evidence type="ECO:0000256" key="8">
    <source>
        <dbReference type="SAM" id="Phobius"/>
    </source>
</evidence>
<dbReference type="Pfam" id="PF00924">
    <property type="entry name" value="MS_channel_2nd"/>
    <property type="match status" value="1"/>
</dbReference>
<reference evidence="11 13" key="1">
    <citation type="submission" date="2019-09" db="EMBL/GenBank/DDBJ databases">
        <title>Draft genome sequence assemblies of isolates from the urinary tract.</title>
        <authorList>
            <person name="Mores C.R."/>
            <person name="Putonti C."/>
            <person name="Wolfe A.J."/>
        </authorList>
    </citation>
    <scope>NUCLEOTIDE SEQUENCE [LARGE SCALE GENOMIC DNA]</scope>
    <source>
        <strain evidence="11 13">UMB246</strain>
    </source>
</reference>
<evidence type="ECO:0000313" key="14">
    <source>
        <dbReference type="Proteomes" id="UP001385848"/>
    </source>
</evidence>
<dbReference type="InterPro" id="IPR023408">
    <property type="entry name" value="MscS_beta-dom_sf"/>
</dbReference>
<proteinExistence type="inferred from homology"/>
<dbReference type="FunFam" id="2.30.30.60:FF:000001">
    <property type="entry name" value="MscS Mechanosensitive ion channel"/>
    <property type="match status" value="1"/>
</dbReference>
<dbReference type="GeneID" id="31743455"/>
<accession>A0A5N1IEJ2</accession>
<dbReference type="Proteomes" id="UP001385848">
    <property type="component" value="Unassembled WGS sequence"/>
</dbReference>
<evidence type="ECO:0000256" key="3">
    <source>
        <dbReference type="ARBA" id="ARBA00022475"/>
    </source>
</evidence>
<dbReference type="InterPro" id="IPR006685">
    <property type="entry name" value="MscS_channel_2nd"/>
</dbReference>
<dbReference type="RefSeq" id="WP_006585704.1">
    <property type="nucleotide sequence ID" value="NZ_CATOUV010000001.1"/>
</dbReference>
<dbReference type="AlphaFoldDB" id="A0A5N1IEJ2"/>
<evidence type="ECO:0000313" key="11">
    <source>
        <dbReference type="EMBL" id="KAA9323254.1"/>
    </source>
</evidence>
<dbReference type="Pfam" id="PF21088">
    <property type="entry name" value="MS_channel_1st"/>
    <property type="match status" value="1"/>
</dbReference>
<dbReference type="InterPro" id="IPR010920">
    <property type="entry name" value="LSM_dom_sf"/>
</dbReference>
<dbReference type="KEGG" id="lje:BUE77_06965"/>
<evidence type="ECO:0000259" key="9">
    <source>
        <dbReference type="Pfam" id="PF00924"/>
    </source>
</evidence>
<dbReference type="SUPFAM" id="SSF82861">
    <property type="entry name" value="Mechanosensitive channel protein MscS (YggB), transmembrane region"/>
    <property type="match status" value="1"/>
</dbReference>
<dbReference type="SUPFAM" id="SSF50182">
    <property type="entry name" value="Sm-like ribonucleoproteins"/>
    <property type="match status" value="1"/>
</dbReference>
<keyword evidence="14" id="KW-1185">Reference proteome</keyword>
<dbReference type="GO" id="GO:0005886">
    <property type="term" value="C:plasma membrane"/>
    <property type="evidence" value="ECO:0007669"/>
    <property type="project" value="UniProtKB-SubCell"/>
</dbReference>
<feature type="domain" description="Mechanosensitive ion channel transmembrane helices 2/3" evidence="10">
    <location>
        <begin position="73"/>
        <end position="113"/>
    </location>
</feature>
<feature type="domain" description="Mechanosensitive ion channel MscS" evidence="9">
    <location>
        <begin position="116"/>
        <end position="179"/>
    </location>
</feature>
<dbReference type="GO" id="GO:0008381">
    <property type="term" value="F:mechanosensitive monoatomic ion channel activity"/>
    <property type="evidence" value="ECO:0007669"/>
    <property type="project" value="InterPro"/>
</dbReference>
<dbReference type="Gene3D" id="1.10.287.1260">
    <property type="match status" value="1"/>
</dbReference>
<dbReference type="PANTHER" id="PTHR30460">
    <property type="entry name" value="MODERATE CONDUCTANCE MECHANOSENSITIVE CHANNEL YBIO"/>
    <property type="match status" value="1"/>
</dbReference>
<evidence type="ECO:0000256" key="1">
    <source>
        <dbReference type="ARBA" id="ARBA00004651"/>
    </source>
</evidence>
<dbReference type="OrthoDB" id="9809206at2"/>
<dbReference type="InterPro" id="IPR049142">
    <property type="entry name" value="MS_channel_1st"/>
</dbReference>
<evidence type="ECO:0000256" key="5">
    <source>
        <dbReference type="ARBA" id="ARBA00022989"/>
    </source>
</evidence>
<keyword evidence="6 8" id="KW-0472">Membrane</keyword>
<evidence type="ECO:0000256" key="7">
    <source>
        <dbReference type="ARBA" id="ARBA00059688"/>
    </source>
</evidence>
<dbReference type="Gene3D" id="2.30.30.60">
    <property type="match status" value="1"/>
</dbReference>
<dbReference type="InterPro" id="IPR011014">
    <property type="entry name" value="MscS_channel_TM-2"/>
</dbReference>
<keyword evidence="3" id="KW-1003">Cell membrane</keyword>
<dbReference type="EMBL" id="JBBVUL010000006">
    <property type="protein sequence ID" value="MEL0565106.1"/>
    <property type="molecule type" value="Genomic_DNA"/>
</dbReference>
<evidence type="ECO:0000256" key="2">
    <source>
        <dbReference type="ARBA" id="ARBA00008017"/>
    </source>
</evidence>
<reference evidence="12 14" key="2">
    <citation type="submission" date="2024-04" db="EMBL/GenBank/DDBJ databases">
        <title>Three lactobacilli isolated from voided urine samples from females with type 2 diabetes.</title>
        <authorList>
            <person name="Kula A."/>
            <person name="Stegman N."/>
            <person name="Putonti C."/>
        </authorList>
    </citation>
    <scope>NUCLEOTIDE SEQUENCE [LARGE SCALE GENOMIC DNA]</scope>
    <source>
        <strain evidence="12 14">1855</strain>
    </source>
</reference>
<comment type="subcellular location">
    <subcellularLocation>
        <location evidence="1">Cell membrane</location>
        <topology evidence="1">Multi-pass membrane protein</topology>
    </subcellularLocation>
</comment>
<comment type="similarity">
    <text evidence="2">Belongs to the MscS (TC 1.A.23) family.</text>
</comment>
<organism evidence="11 13">
    <name type="scientific">Lactobacillus jensenii</name>
    <dbReference type="NCBI Taxonomy" id="109790"/>
    <lineage>
        <taxon>Bacteria</taxon>
        <taxon>Bacillati</taxon>
        <taxon>Bacillota</taxon>
        <taxon>Bacilli</taxon>
        <taxon>Lactobacillales</taxon>
        <taxon>Lactobacillaceae</taxon>
        <taxon>Lactobacillus</taxon>
    </lineage>
</organism>
<name>A0A5N1IEJ2_LACJE</name>
<evidence type="ECO:0000256" key="4">
    <source>
        <dbReference type="ARBA" id="ARBA00022692"/>
    </source>
</evidence>
<dbReference type="EMBL" id="VYWW01000010">
    <property type="protein sequence ID" value="KAA9323254.1"/>
    <property type="molecule type" value="Genomic_DNA"/>
</dbReference>
<feature type="transmembrane region" description="Helical" evidence="8">
    <location>
        <begin position="20"/>
        <end position="44"/>
    </location>
</feature>
<comment type="caution">
    <text evidence="11">The sequence shown here is derived from an EMBL/GenBank/DDBJ whole genome shotgun (WGS) entry which is preliminary data.</text>
</comment>
<sequence>MYTLASKMFSNWSIDWSKYLNSFISVIWQLSITTAIFLLINNFGKRVITKYFLKGKVKLNKRSQTIANLSTNVFQYTTLFFYLFGVLSILGVPVGTLIASAGIFSLALGMGAQGFVSDLVNGFFILSEDQYNVGDLVKIGTETGTVVRLGIRTTCIKQIDGSLTYIPNRKILEVTNLSHGGTGIDIELNLLAKNDLTKVNTLINQVNKQLKRNEKFLSTPPTNYGVTKQEGPNVTIQVHLQVIGGNSTEIKNNYLSGYIKAFQDAGIEFAHLK</sequence>
<comment type="function">
    <text evidence="7">May play a role in resistance to osmotic downshock.</text>
</comment>
<feature type="transmembrane region" description="Helical" evidence="8">
    <location>
        <begin position="90"/>
        <end position="109"/>
    </location>
</feature>